<keyword evidence="3" id="KW-1185">Reference proteome</keyword>
<evidence type="ECO:0000313" key="2">
    <source>
        <dbReference type="EMBL" id="GCE11393.1"/>
    </source>
</evidence>
<reference evidence="3" key="1">
    <citation type="submission" date="2018-12" db="EMBL/GenBank/DDBJ databases">
        <title>Tengunoibacter tsumagoiensis gen. nov., sp. nov., Dictyobacter kobayashii sp. nov., D. alpinus sp. nov., and D. joshuensis sp. nov. and description of Dictyobacteraceae fam. nov. within the order Ktedonobacterales isolated from Tengu-no-mugimeshi.</title>
        <authorList>
            <person name="Wang C.M."/>
            <person name="Zheng Y."/>
            <person name="Sakai Y."/>
            <person name="Toyoda A."/>
            <person name="Minakuchi Y."/>
            <person name="Abe K."/>
            <person name="Yokota A."/>
            <person name="Yabe S."/>
        </authorList>
    </citation>
    <scope>NUCLEOTIDE SEQUENCE [LARGE SCALE GENOMIC DNA]</scope>
    <source>
        <strain evidence="3">Uno3</strain>
    </source>
</reference>
<keyword evidence="1" id="KW-0812">Transmembrane</keyword>
<dbReference type="EMBL" id="BIFR01000001">
    <property type="protein sequence ID" value="GCE11393.1"/>
    <property type="molecule type" value="Genomic_DNA"/>
</dbReference>
<gene>
    <name evidence="2" type="ORF">KTT_12520</name>
</gene>
<dbReference type="Proteomes" id="UP000287352">
    <property type="component" value="Unassembled WGS sequence"/>
</dbReference>
<dbReference type="AlphaFoldDB" id="A0A401ZX00"/>
<dbReference type="RefSeq" id="WP_126579111.1">
    <property type="nucleotide sequence ID" value="NZ_BIFR01000001.1"/>
</dbReference>
<evidence type="ECO:0000256" key="1">
    <source>
        <dbReference type="SAM" id="Phobius"/>
    </source>
</evidence>
<keyword evidence="1" id="KW-0472">Membrane</keyword>
<sequence length="269" mass="30564">MEQTSLQRARKTAERQVIRKAQRDDIADEVWPARMPSSVRRYQSDVKMEVGRAIADVQPETQSVYSRANKIPARRTAAPSTSRPHRPVEQPILQLTGPIDTDEIVWRPDKALIQASSRPVQGRNLHWLTYLGLFLLLMIVGWGLLSTVANWWQITVDDWHYGRPRTYQTDQIVGHNDSANNPSHFIVVNLNRHVQVIEFPGGDSSKVKLYTLPVLTGQGQDLAPATLLFKDLNGDGKLDMVVCIQDSRFPFLNDNGQFRAPRVDEHLQL</sequence>
<evidence type="ECO:0000313" key="3">
    <source>
        <dbReference type="Proteomes" id="UP000287352"/>
    </source>
</evidence>
<name>A0A401ZX00_9CHLR</name>
<dbReference type="OrthoDB" id="149925at2"/>
<proteinExistence type="predicted"/>
<accession>A0A401ZX00</accession>
<organism evidence="2 3">
    <name type="scientific">Tengunoibacter tsumagoiensis</name>
    <dbReference type="NCBI Taxonomy" id="2014871"/>
    <lineage>
        <taxon>Bacteria</taxon>
        <taxon>Bacillati</taxon>
        <taxon>Chloroflexota</taxon>
        <taxon>Ktedonobacteria</taxon>
        <taxon>Ktedonobacterales</taxon>
        <taxon>Dictyobacteraceae</taxon>
        <taxon>Tengunoibacter</taxon>
    </lineage>
</organism>
<protein>
    <recommendedName>
        <fullName evidence="4">VCBS repeat-containing protein</fullName>
    </recommendedName>
</protein>
<keyword evidence="1" id="KW-1133">Transmembrane helix</keyword>
<evidence type="ECO:0008006" key="4">
    <source>
        <dbReference type="Google" id="ProtNLM"/>
    </source>
</evidence>
<comment type="caution">
    <text evidence="2">The sequence shown here is derived from an EMBL/GenBank/DDBJ whole genome shotgun (WGS) entry which is preliminary data.</text>
</comment>
<feature type="transmembrane region" description="Helical" evidence="1">
    <location>
        <begin position="127"/>
        <end position="145"/>
    </location>
</feature>